<evidence type="ECO:0000256" key="2">
    <source>
        <dbReference type="ARBA" id="ARBA00023015"/>
    </source>
</evidence>
<dbReference type="PROSITE" id="PS00036">
    <property type="entry name" value="BZIP_BASIC"/>
    <property type="match status" value="1"/>
</dbReference>
<dbReference type="GO" id="GO:0003677">
    <property type="term" value="F:DNA binding"/>
    <property type="evidence" value="ECO:0007669"/>
    <property type="project" value="UniProtKB-KW"/>
</dbReference>
<keyword evidence="2" id="KW-0805">Transcription regulation</keyword>
<keyword evidence="4" id="KW-0804">Transcription</keyword>
<dbReference type="GO" id="GO:0005634">
    <property type="term" value="C:nucleus"/>
    <property type="evidence" value="ECO:0007669"/>
    <property type="project" value="UniProtKB-SubCell"/>
</dbReference>
<sequence length="280" mass="32252">MHKMHHHRQCHDPYDILVVYASRSFRNCYSNLPTVGSSQTFFLAIKRPSILSHPNLFNITTDQTDTPSYPTFISCRSLFKSRAMQPDEVTGIHCLVPANPPLFSAHFGMTPNNMPSFQFNRFNNPLGNFQMIPPQVQEFSLQSSCLSNNSTSDEADEQQLNLINERKQRRMISNRESARRSRMRKQKHLDELWSQVVWLRNENHQLIDKLNHMSESQDRVLQENAQLKEQAGELRQMLTEMQLNSSFSDLKDLDDLPSNSAYLRADSSDKSVSSSCDLLG</sequence>
<dbReference type="EMBL" id="GGEC01076418">
    <property type="protein sequence ID" value="MBX56902.1"/>
    <property type="molecule type" value="Transcribed_RNA"/>
</dbReference>
<comment type="subcellular location">
    <subcellularLocation>
        <location evidence="1">Nucleus</location>
    </subcellularLocation>
</comment>
<dbReference type="GO" id="GO:0046983">
    <property type="term" value="F:protein dimerization activity"/>
    <property type="evidence" value="ECO:0007669"/>
    <property type="project" value="UniProtKB-ARBA"/>
</dbReference>
<dbReference type="SMART" id="SM00338">
    <property type="entry name" value="BRLZ"/>
    <property type="match status" value="1"/>
</dbReference>
<evidence type="ECO:0000256" key="3">
    <source>
        <dbReference type="ARBA" id="ARBA00023125"/>
    </source>
</evidence>
<evidence type="ECO:0000256" key="6">
    <source>
        <dbReference type="SAM" id="Coils"/>
    </source>
</evidence>
<evidence type="ECO:0000256" key="5">
    <source>
        <dbReference type="ARBA" id="ARBA00023242"/>
    </source>
</evidence>
<feature type="coiled-coil region" evidence="6">
    <location>
        <begin position="210"/>
        <end position="244"/>
    </location>
</feature>
<dbReference type="InterPro" id="IPR045314">
    <property type="entry name" value="bZIP_plant_GBF1"/>
</dbReference>
<dbReference type="SUPFAM" id="SSF57959">
    <property type="entry name" value="Leucine zipper domain"/>
    <property type="match status" value="1"/>
</dbReference>
<evidence type="ECO:0000313" key="8">
    <source>
        <dbReference type="EMBL" id="MBX56902.1"/>
    </source>
</evidence>
<evidence type="ECO:0000256" key="4">
    <source>
        <dbReference type="ARBA" id="ARBA00023163"/>
    </source>
</evidence>
<keyword evidence="5" id="KW-0539">Nucleus</keyword>
<keyword evidence="6" id="KW-0175">Coiled coil</keyword>
<dbReference type="Pfam" id="PF00170">
    <property type="entry name" value="bZIP_1"/>
    <property type="match status" value="1"/>
</dbReference>
<evidence type="ECO:0000256" key="1">
    <source>
        <dbReference type="ARBA" id="ARBA00004123"/>
    </source>
</evidence>
<dbReference type="CDD" id="cd14702">
    <property type="entry name" value="bZIP_plant_GBF1"/>
    <property type="match status" value="1"/>
</dbReference>
<accession>A0A2P2PQ76</accession>
<feature type="domain" description="BZIP" evidence="7">
    <location>
        <begin position="164"/>
        <end position="227"/>
    </location>
</feature>
<dbReference type="PANTHER" id="PTHR46324">
    <property type="entry name" value="BASIC LEUCINE ZIPPER 43-RELATED"/>
    <property type="match status" value="1"/>
</dbReference>
<dbReference type="InterPro" id="IPR046347">
    <property type="entry name" value="bZIP_sf"/>
</dbReference>
<dbReference type="Gene3D" id="1.20.5.170">
    <property type="match status" value="1"/>
</dbReference>
<reference evidence="8" key="1">
    <citation type="submission" date="2018-02" db="EMBL/GenBank/DDBJ databases">
        <title>Rhizophora mucronata_Transcriptome.</title>
        <authorList>
            <person name="Meera S.P."/>
            <person name="Sreeshan A."/>
            <person name="Augustine A."/>
        </authorList>
    </citation>
    <scope>NUCLEOTIDE SEQUENCE</scope>
    <source>
        <tissue evidence="8">Leaf</tissue>
    </source>
</reference>
<dbReference type="GO" id="GO:0003700">
    <property type="term" value="F:DNA-binding transcription factor activity"/>
    <property type="evidence" value="ECO:0007669"/>
    <property type="project" value="InterPro"/>
</dbReference>
<evidence type="ECO:0000259" key="7">
    <source>
        <dbReference type="PROSITE" id="PS50217"/>
    </source>
</evidence>
<proteinExistence type="predicted"/>
<dbReference type="InterPro" id="IPR004827">
    <property type="entry name" value="bZIP"/>
</dbReference>
<dbReference type="FunFam" id="1.20.5.170:FF:000020">
    <property type="entry name" value="BZIP transcription factor"/>
    <property type="match status" value="1"/>
</dbReference>
<dbReference type="PANTHER" id="PTHR46324:SF3">
    <property type="entry name" value="BASIC LEUCINE ZIPPER 43-RELATED"/>
    <property type="match status" value="1"/>
</dbReference>
<organism evidence="8">
    <name type="scientific">Rhizophora mucronata</name>
    <name type="common">Asiatic mangrove</name>
    <dbReference type="NCBI Taxonomy" id="61149"/>
    <lineage>
        <taxon>Eukaryota</taxon>
        <taxon>Viridiplantae</taxon>
        <taxon>Streptophyta</taxon>
        <taxon>Embryophyta</taxon>
        <taxon>Tracheophyta</taxon>
        <taxon>Spermatophyta</taxon>
        <taxon>Magnoliopsida</taxon>
        <taxon>eudicotyledons</taxon>
        <taxon>Gunneridae</taxon>
        <taxon>Pentapetalae</taxon>
        <taxon>rosids</taxon>
        <taxon>fabids</taxon>
        <taxon>Malpighiales</taxon>
        <taxon>Rhizophoraceae</taxon>
        <taxon>Rhizophora</taxon>
    </lineage>
</organism>
<name>A0A2P2PQ76_RHIMU</name>
<dbReference type="InterPro" id="IPR044521">
    <property type="entry name" value="AtbZIP8/43"/>
</dbReference>
<keyword evidence="3" id="KW-0238">DNA-binding</keyword>
<dbReference type="AlphaFoldDB" id="A0A2P2PQ76"/>
<dbReference type="PROSITE" id="PS50217">
    <property type="entry name" value="BZIP"/>
    <property type="match status" value="1"/>
</dbReference>
<protein>
    <submittedName>
        <fullName evidence="8">Basic leucine zipper 43</fullName>
    </submittedName>
</protein>